<feature type="compositionally biased region" description="Low complexity" evidence="2">
    <location>
        <begin position="120"/>
        <end position="132"/>
    </location>
</feature>
<feature type="compositionally biased region" description="Basic and acidic residues" evidence="2">
    <location>
        <begin position="169"/>
        <end position="179"/>
    </location>
</feature>
<dbReference type="PANTHER" id="PTHR46284">
    <property type="entry name" value="PROTEIN KINESIN LIGHT CHAIN-RELATED 3"/>
    <property type="match status" value="1"/>
</dbReference>
<dbReference type="Pfam" id="PF13181">
    <property type="entry name" value="TPR_8"/>
    <property type="match status" value="2"/>
</dbReference>
<dbReference type="SMART" id="SM00028">
    <property type="entry name" value="TPR"/>
    <property type="match status" value="7"/>
</dbReference>
<dbReference type="Gene3D" id="1.25.40.10">
    <property type="entry name" value="Tetratricopeptide repeat domain"/>
    <property type="match status" value="3"/>
</dbReference>
<feature type="compositionally biased region" description="Basic and acidic residues" evidence="2">
    <location>
        <begin position="78"/>
        <end position="98"/>
    </location>
</feature>
<feature type="compositionally biased region" description="Basic and acidic residues" evidence="2">
    <location>
        <begin position="106"/>
        <end position="119"/>
    </location>
</feature>
<dbReference type="InterPro" id="IPR011990">
    <property type="entry name" value="TPR-like_helical_dom_sf"/>
</dbReference>
<feature type="repeat" description="TPR" evidence="1">
    <location>
        <begin position="509"/>
        <end position="542"/>
    </location>
</feature>
<keyword evidence="1" id="KW-0802">TPR repeat</keyword>
<evidence type="ECO:0000256" key="2">
    <source>
        <dbReference type="SAM" id="MobiDB-lite"/>
    </source>
</evidence>
<gene>
    <name evidence="3" type="ORF">Acr_16g0003600</name>
</gene>
<evidence type="ECO:0000313" key="4">
    <source>
        <dbReference type="Proteomes" id="UP000585474"/>
    </source>
</evidence>
<feature type="repeat" description="TPR" evidence="1">
    <location>
        <begin position="424"/>
        <end position="457"/>
    </location>
</feature>
<dbReference type="EMBL" id="BJWL01000016">
    <property type="protein sequence ID" value="GFZ03736.1"/>
    <property type="molecule type" value="Genomic_DNA"/>
</dbReference>
<reference evidence="3 4" key="1">
    <citation type="submission" date="2019-07" db="EMBL/GenBank/DDBJ databases">
        <title>De Novo Assembly of kiwifruit Actinidia rufa.</title>
        <authorList>
            <person name="Sugita-Konishi S."/>
            <person name="Sato K."/>
            <person name="Mori E."/>
            <person name="Abe Y."/>
            <person name="Kisaki G."/>
            <person name="Hamano K."/>
            <person name="Suezawa K."/>
            <person name="Otani M."/>
            <person name="Fukuda T."/>
            <person name="Manabe T."/>
            <person name="Gomi K."/>
            <person name="Tabuchi M."/>
            <person name="Akimitsu K."/>
            <person name="Kataoka I."/>
        </authorList>
    </citation>
    <scope>NUCLEOTIDE SEQUENCE [LARGE SCALE GENOMIC DNA]</scope>
    <source>
        <strain evidence="4">cv. Fuchu</strain>
    </source>
</reference>
<evidence type="ECO:0000256" key="1">
    <source>
        <dbReference type="PROSITE-ProRule" id="PRU00339"/>
    </source>
</evidence>
<protein>
    <submittedName>
        <fullName evidence="3">Tetratricopeptide repeat (TPR)-like superfamily protein</fullName>
    </submittedName>
</protein>
<feature type="compositionally biased region" description="Polar residues" evidence="2">
    <location>
        <begin position="135"/>
        <end position="144"/>
    </location>
</feature>
<dbReference type="Pfam" id="PF13424">
    <property type="entry name" value="TPR_12"/>
    <property type="match status" value="2"/>
</dbReference>
<dbReference type="InterPro" id="IPR019734">
    <property type="entry name" value="TPR_rpt"/>
</dbReference>
<proteinExistence type="predicted"/>
<organism evidence="3 4">
    <name type="scientific">Actinidia rufa</name>
    <dbReference type="NCBI Taxonomy" id="165716"/>
    <lineage>
        <taxon>Eukaryota</taxon>
        <taxon>Viridiplantae</taxon>
        <taxon>Streptophyta</taxon>
        <taxon>Embryophyta</taxon>
        <taxon>Tracheophyta</taxon>
        <taxon>Spermatophyta</taxon>
        <taxon>Magnoliopsida</taxon>
        <taxon>eudicotyledons</taxon>
        <taxon>Gunneridae</taxon>
        <taxon>Pentapetalae</taxon>
        <taxon>asterids</taxon>
        <taxon>Ericales</taxon>
        <taxon>Actinidiaceae</taxon>
        <taxon>Actinidia</taxon>
    </lineage>
</organism>
<feature type="compositionally biased region" description="Polar residues" evidence="2">
    <location>
        <begin position="11"/>
        <end position="36"/>
    </location>
</feature>
<dbReference type="PROSITE" id="PS50005">
    <property type="entry name" value="TPR"/>
    <property type="match status" value="2"/>
</dbReference>
<comment type="caution">
    <text evidence="3">The sequence shown here is derived from an EMBL/GenBank/DDBJ whole genome shotgun (WGS) entry which is preliminary data.</text>
</comment>
<feature type="compositionally biased region" description="Polar residues" evidence="2">
    <location>
        <begin position="152"/>
        <end position="168"/>
    </location>
</feature>
<feature type="region of interest" description="Disordered" evidence="2">
    <location>
        <begin position="1"/>
        <end position="209"/>
    </location>
</feature>
<sequence length="762" mass="83516">MEFLEDGVVNENGNSTPIKENPIQNKSPKSPSSPRTATVEAPFNGVVEPSIEQLYDNVCEMQSSDQSPSRASFGSEGEESRIDSELRHLLGGEMREIEIMEEEVEVEKRRDEFHSDSGSKKGNSSTGTKPGKVGTSLSASTKSPSPEESKDASNLQLESLTLNPNGKSPQDKPPVDKRNVKNSRKPNTPKRPRKQNAAEDSSESGLDNLDLGPFLLKQARDLISSGDNPQKALELALRAAKSFEKCANGKPSLDVVMCLHVTTAAIHCSLGQYVEAIPVLEHSIEIPVIEDGQDHALAKFAGHMQLGDTYAMLGQLENSIECYTTGLEVQRQVLGETDPRVGETCRYLAEAHVQALQFHEAEKYCQMALEIHKEKGSPASLDEAADRRLMGLICETKGDHEAALEHLVLASMAMVANGQETEVALVDCSIGDTYLSLTRYDEAVFAYQKALTVFKTSKGENHPAVASVFVRLADLYNKTGKLRESKSYCENALRIYGKPIPGIPPEEIASGLTDISAIYESMNELDQAIKLLQKALKTYNDAPGQQSTIAGIEAQMGVMYYMLGNYAESYTSFKNAISKLRASGEKKSAFFGIALNQMGLACVQCYAINEAADLFEEARIILEQEYGPYHPDTLGVYSNLAGTYDAVGRLPGKGSLYAQVTSGQYPVQRNCDYGKLRSLGKINAIRECYTKLRLDDAIEILERVVGMREEKLGTANPDVDDEKKRLAELLKEAGRVRSRKARSLETLLDANPHAIKKDGIKV</sequence>
<dbReference type="Proteomes" id="UP000585474">
    <property type="component" value="Unassembled WGS sequence"/>
</dbReference>
<dbReference type="AlphaFoldDB" id="A0A7J0FYI6"/>
<accession>A0A7J0FYI6</accession>
<dbReference type="PANTHER" id="PTHR46284:SF5">
    <property type="entry name" value="PROTEIN KINESIN LIGHT CHAIN-RELATED 3"/>
    <property type="match status" value="1"/>
</dbReference>
<name>A0A7J0FYI6_9ERIC</name>
<dbReference type="OrthoDB" id="5986190at2759"/>
<feature type="compositionally biased region" description="Polar residues" evidence="2">
    <location>
        <begin position="60"/>
        <end position="72"/>
    </location>
</feature>
<keyword evidence="4" id="KW-1185">Reference proteome</keyword>
<feature type="compositionally biased region" description="Basic residues" evidence="2">
    <location>
        <begin position="180"/>
        <end position="194"/>
    </location>
</feature>
<evidence type="ECO:0000313" key="3">
    <source>
        <dbReference type="EMBL" id="GFZ03736.1"/>
    </source>
</evidence>
<dbReference type="SUPFAM" id="SSF48452">
    <property type="entry name" value="TPR-like"/>
    <property type="match status" value="3"/>
</dbReference>